<keyword evidence="2" id="KW-1185">Reference proteome</keyword>
<reference evidence="1 2" key="1">
    <citation type="submission" date="2023-12" db="EMBL/GenBank/DDBJ databases">
        <title>A high-quality genome assembly for Dillenia turbinata (Dilleniales).</title>
        <authorList>
            <person name="Chanderbali A."/>
        </authorList>
    </citation>
    <scope>NUCLEOTIDE SEQUENCE [LARGE SCALE GENOMIC DNA]</scope>
    <source>
        <strain evidence="1">LSX21</strain>
        <tissue evidence="1">Leaf</tissue>
    </source>
</reference>
<dbReference type="AlphaFoldDB" id="A0AAN8UJ47"/>
<name>A0AAN8UJ47_9MAGN</name>
<accession>A0AAN8UJ47</accession>
<evidence type="ECO:0000313" key="2">
    <source>
        <dbReference type="Proteomes" id="UP001370490"/>
    </source>
</evidence>
<comment type="caution">
    <text evidence="1">The sequence shown here is derived from an EMBL/GenBank/DDBJ whole genome shotgun (WGS) entry which is preliminary data.</text>
</comment>
<organism evidence="1 2">
    <name type="scientific">Dillenia turbinata</name>
    <dbReference type="NCBI Taxonomy" id="194707"/>
    <lineage>
        <taxon>Eukaryota</taxon>
        <taxon>Viridiplantae</taxon>
        <taxon>Streptophyta</taxon>
        <taxon>Embryophyta</taxon>
        <taxon>Tracheophyta</taxon>
        <taxon>Spermatophyta</taxon>
        <taxon>Magnoliopsida</taxon>
        <taxon>eudicotyledons</taxon>
        <taxon>Gunneridae</taxon>
        <taxon>Pentapetalae</taxon>
        <taxon>Dilleniales</taxon>
        <taxon>Dilleniaceae</taxon>
        <taxon>Dillenia</taxon>
    </lineage>
</organism>
<dbReference type="EMBL" id="JBAMMX010000023">
    <property type="protein sequence ID" value="KAK6917738.1"/>
    <property type="molecule type" value="Genomic_DNA"/>
</dbReference>
<gene>
    <name evidence="1" type="ORF">RJ641_018489</name>
</gene>
<protein>
    <submittedName>
        <fullName evidence="1">Uncharacterized protein</fullName>
    </submittedName>
</protein>
<evidence type="ECO:0000313" key="1">
    <source>
        <dbReference type="EMBL" id="KAK6917738.1"/>
    </source>
</evidence>
<proteinExistence type="predicted"/>
<sequence>MQITLSCAIDPSITPHVISQEFFSRVTVFLVRCRCN</sequence>
<dbReference type="Proteomes" id="UP001370490">
    <property type="component" value="Unassembled WGS sequence"/>
</dbReference>